<dbReference type="Proteomes" id="UP000327044">
    <property type="component" value="Unassembled WGS sequence"/>
</dbReference>
<sequence>MMNLILTKTLKCCKLKLNNIQKLELNISAPLNAFWERDEKGGYADNRKLPPRTQMIRDGFKELKHEIALWSQEMKEKFECDPILDYRAGETDIVWNFESPNALQQWVITSDSDHNEGHSKCDLVVNKYGKGLFTGFLNTDVPDDGRIKRAGYCNMRTLRARKSFKRDSYLEWAPYNLLVMKVRGDGRSYMLNITTKGRFDLTWNDTYHYVLYTRGGPYWQVSKIPFSKFFFTSKGRIQDRQYAIPLNRVTHFGISVGDKIKGGFSLEIDYIGLEYNPNHTEEFAYEMYQTEKFIVAT</sequence>
<evidence type="ECO:0000259" key="5">
    <source>
        <dbReference type="Pfam" id="PF08547"/>
    </source>
</evidence>
<feature type="domain" description="NADH:ubiquinone oxidoreductase intermediate-associated protein 30" evidence="5">
    <location>
        <begin position="95"/>
        <end position="268"/>
    </location>
</feature>
<evidence type="ECO:0000313" key="6">
    <source>
        <dbReference type="EMBL" id="JAV96667.1"/>
    </source>
</evidence>
<dbReference type="InterPro" id="IPR013857">
    <property type="entry name" value="NADH-UbQ_OxRdtase-assoc_prot30"/>
</dbReference>
<keyword evidence="3" id="KW-0496">Mitochondrion</keyword>
<dbReference type="PANTHER" id="PTHR13194:SF18">
    <property type="entry name" value="COMPLEX I INTERMEDIATE-ASSOCIATED PROTEIN 30, MITOCHONDRIAL"/>
    <property type="match status" value="1"/>
</dbReference>
<dbReference type="PANTHER" id="PTHR13194">
    <property type="entry name" value="COMPLEX I INTERMEDIATE-ASSOCIATED PROTEIN 30"/>
    <property type="match status" value="1"/>
</dbReference>
<accession>A0A1Y1NLD7</accession>
<comment type="subcellular location">
    <subcellularLocation>
        <location evidence="1">Mitochondrion</location>
    </subcellularLocation>
</comment>
<evidence type="ECO:0000256" key="2">
    <source>
        <dbReference type="ARBA" id="ARBA00007884"/>
    </source>
</evidence>
<dbReference type="FunCoup" id="A0A1Y1NLD7">
    <property type="interactions" value="186"/>
</dbReference>
<dbReference type="GO" id="GO:0006120">
    <property type="term" value="P:mitochondrial electron transport, NADH to ubiquinone"/>
    <property type="evidence" value="ECO:0007669"/>
    <property type="project" value="TreeGrafter"/>
</dbReference>
<dbReference type="SUPFAM" id="SSF49785">
    <property type="entry name" value="Galactose-binding domain-like"/>
    <property type="match status" value="1"/>
</dbReference>
<dbReference type="AlphaFoldDB" id="A0A1Y1NLD7"/>
<evidence type="ECO:0000313" key="8">
    <source>
        <dbReference type="Proteomes" id="UP000327044"/>
    </source>
</evidence>
<comment type="similarity">
    <text evidence="2">Belongs to the CIA30 family.</text>
</comment>
<organism evidence="6">
    <name type="scientific">Photinus pyralis</name>
    <name type="common">Common eastern firefly</name>
    <name type="synonym">Lampyris pyralis</name>
    <dbReference type="NCBI Taxonomy" id="7054"/>
    <lineage>
        <taxon>Eukaryota</taxon>
        <taxon>Metazoa</taxon>
        <taxon>Ecdysozoa</taxon>
        <taxon>Arthropoda</taxon>
        <taxon>Hexapoda</taxon>
        <taxon>Insecta</taxon>
        <taxon>Pterygota</taxon>
        <taxon>Neoptera</taxon>
        <taxon>Endopterygota</taxon>
        <taxon>Coleoptera</taxon>
        <taxon>Polyphaga</taxon>
        <taxon>Elateriformia</taxon>
        <taxon>Elateroidea</taxon>
        <taxon>Lampyridae</taxon>
        <taxon>Lampyrinae</taxon>
        <taxon>Photinus</taxon>
    </lineage>
</organism>
<gene>
    <name evidence="7" type="ORF">PPYR_00804</name>
</gene>
<dbReference type="InterPro" id="IPR008979">
    <property type="entry name" value="Galactose-bd-like_sf"/>
</dbReference>
<dbReference type="OrthoDB" id="42561at2759"/>
<dbReference type="GO" id="GO:0051082">
    <property type="term" value="F:unfolded protein binding"/>
    <property type="evidence" value="ECO:0007669"/>
    <property type="project" value="TreeGrafter"/>
</dbReference>
<evidence type="ECO:0000256" key="1">
    <source>
        <dbReference type="ARBA" id="ARBA00004173"/>
    </source>
</evidence>
<proteinExistence type="inferred from homology"/>
<reference evidence="7" key="3">
    <citation type="submission" date="2019-08" db="EMBL/GenBank/DDBJ databases">
        <authorList>
            <consortium name="Photinus pyralis genome working group"/>
            <person name="Fallon T.R."/>
            <person name="Sander Lower S.E."/>
            <person name="Weng J.-K."/>
        </authorList>
    </citation>
    <scope>NUCLEOTIDE SEQUENCE</scope>
    <source>
        <strain evidence="7">1611_PpyrPB1</strain>
        <tissue evidence="7">Whole body</tissue>
    </source>
</reference>
<dbReference type="GO" id="GO:0005739">
    <property type="term" value="C:mitochondrion"/>
    <property type="evidence" value="ECO:0007669"/>
    <property type="project" value="UniProtKB-SubCell"/>
</dbReference>
<evidence type="ECO:0000256" key="3">
    <source>
        <dbReference type="ARBA" id="ARBA00023128"/>
    </source>
</evidence>
<dbReference type="Pfam" id="PF08547">
    <property type="entry name" value="CIA30"/>
    <property type="match status" value="1"/>
</dbReference>
<dbReference type="InParanoid" id="A0A1Y1NLD7"/>
<evidence type="ECO:0000313" key="7">
    <source>
        <dbReference type="EMBL" id="KAB0803834.1"/>
    </source>
</evidence>
<reference evidence="6" key="1">
    <citation type="journal article" date="2016" name="Sci. Rep.">
        <title>Molecular characterization of firefly nuptial gifts: a multi-omics approach sheds light on postcopulatory sexual selection.</title>
        <authorList>
            <person name="Al-Wathiqui N."/>
            <person name="Fallon T.R."/>
            <person name="South A."/>
            <person name="Weng J.K."/>
            <person name="Lewis S.M."/>
        </authorList>
    </citation>
    <scope>NUCLEOTIDE SEQUENCE</scope>
</reference>
<name>A0A1Y1NLD7_PHOPY</name>
<protein>
    <recommendedName>
        <fullName evidence="5">NADH:ubiquinone oxidoreductase intermediate-associated protein 30 domain-containing protein</fullName>
    </recommendedName>
</protein>
<evidence type="ECO:0000256" key="4">
    <source>
        <dbReference type="ARBA" id="ARBA00023186"/>
    </source>
</evidence>
<dbReference type="EMBL" id="VVIM01000001">
    <property type="protein sequence ID" value="KAB0803834.1"/>
    <property type="molecule type" value="Genomic_DNA"/>
</dbReference>
<dbReference type="GO" id="GO:0032981">
    <property type="term" value="P:mitochondrial respiratory chain complex I assembly"/>
    <property type="evidence" value="ECO:0007669"/>
    <property type="project" value="TreeGrafter"/>
</dbReference>
<reference evidence="7 8" key="2">
    <citation type="journal article" date="2018" name="Elife">
        <title>Firefly genomes illuminate parallel origins of bioluminescence in beetles.</title>
        <authorList>
            <person name="Fallon T.R."/>
            <person name="Lower S.E."/>
            <person name="Chang C.H."/>
            <person name="Bessho-Uehara M."/>
            <person name="Martin G.J."/>
            <person name="Bewick A.J."/>
            <person name="Behringer M."/>
            <person name="Debat H.J."/>
            <person name="Wong I."/>
            <person name="Day J.C."/>
            <person name="Suvorov A."/>
            <person name="Silva C.J."/>
            <person name="Stanger-Hall K.F."/>
            <person name="Hall D.W."/>
            <person name="Schmitz R.J."/>
            <person name="Nelson D.R."/>
            <person name="Lewis S.M."/>
            <person name="Shigenobu S."/>
            <person name="Bybee S.M."/>
            <person name="Larracuente A.M."/>
            <person name="Oba Y."/>
            <person name="Weng J.K."/>
        </authorList>
    </citation>
    <scope>NUCLEOTIDE SEQUENCE [LARGE SCALE GENOMIC DNA]</scope>
    <source>
        <strain evidence="7">1611_PpyrPB1</strain>
        <tissue evidence="7">Whole body</tissue>
    </source>
</reference>
<dbReference type="EMBL" id="GEZM01003636">
    <property type="protein sequence ID" value="JAV96667.1"/>
    <property type="molecule type" value="Transcribed_RNA"/>
</dbReference>
<dbReference type="InterPro" id="IPR039131">
    <property type="entry name" value="NDUFAF1"/>
</dbReference>
<keyword evidence="4" id="KW-0143">Chaperone</keyword>
<keyword evidence="8" id="KW-1185">Reference proteome</keyword>